<feature type="region of interest" description="Disordered" evidence="1">
    <location>
        <begin position="86"/>
        <end position="115"/>
    </location>
</feature>
<dbReference type="Proteomes" id="UP000783686">
    <property type="component" value="Unassembled WGS sequence"/>
</dbReference>
<accession>A0A811L9W9</accession>
<evidence type="ECO:0000313" key="2">
    <source>
        <dbReference type="EMBL" id="CAD5224502.1"/>
    </source>
</evidence>
<reference evidence="2" key="1">
    <citation type="submission" date="2020-09" db="EMBL/GenBank/DDBJ databases">
        <authorList>
            <person name="Kikuchi T."/>
        </authorList>
    </citation>
    <scope>NUCLEOTIDE SEQUENCE</scope>
    <source>
        <strain evidence="2">SH1</strain>
    </source>
</reference>
<evidence type="ECO:0000313" key="3">
    <source>
        <dbReference type="Proteomes" id="UP000614601"/>
    </source>
</evidence>
<keyword evidence="3" id="KW-1185">Reference proteome</keyword>
<dbReference type="Proteomes" id="UP000614601">
    <property type="component" value="Unassembled WGS sequence"/>
</dbReference>
<protein>
    <submittedName>
        <fullName evidence="2">Uncharacterized protein</fullName>
    </submittedName>
</protein>
<dbReference type="EMBL" id="CAJFCW020000005">
    <property type="protein sequence ID" value="CAG9119910.1"/>
    <property type="molecule type" value="Genomic_DNA"/>
</dbReference>
<comment type="caution">
    <text evidence="2">The sequence shown here is derived from an EMBL/GenBank/DDBJ whole genome shotgun (WGS) entry which is preliminary data.</text>
</comment>
<sequence>MKKDNTETTMSEEMESGCVAGACGSLQPGPQTVCSACDVVVDWFSPRFGAGPSRRGEESLTRSIVAASLRLMITYLSRLSAGFGVPSPLTHKPSGPPDELLDPKQGTEGPRCRPRAAAGLHARLSKSNGPSPAIAPPPEVAPELVTFCFLRINWMLPRVE</sequence>
<proteinExistence type="predicted"/>
<organism evidence="2 3">
    <name type="scientific">Bursaphelenchus okinawaensis</name>
    <dbReference type="NCBI Taxonomy" id="465554"/>
    <lineage>
        <taxon>Eukaryota</taxon>
        <taxon>Metazoa</taxon>
        <taxon>Ecdysozoa</taxon>
        <taxon>Nematoda</taxon>
        <taxon>Chromadorea</taxon>
        <taxon>Rhabditida</taxon>
        <taxon>Tylenchina</taxon>
        <taxon>Tylenchomorpha</taxon>
        <taxon>Aphelenchoidea</taxon>
        <taxon>Aphelenchoididae</taxon>
        <taxon>Bursaphelenchus</taxon>
    </lineage>
</organism>
<gene>
    <name evidence="2" type="ORF">BOKJ2_LOCUS11111</name>
</gene>
<dbReference type="AlphaFoldDB" id="A0A811L9W9"/>
<dbReference type="EMBL" id="CAJFDH010000005">
    <property type="protein sequence ID" value="CAD5224502.1"/>
    <property type="molecule type" value="Genomic_DNA"/>
</dbReference>
<name>A0A811L9W9_9BILA</name>
<evidence type="ECO:0000256" key="1">
    <source>
        <dbReference type="SAM" id="MobiDB-lite"/>
    </source>
</evidence>